<dbReference type="AlphaFoldDB" id="A0A395T545"/>
<reference evidence="3 4" key="1">
    <citation type="journal article" date="2018" name="PLoS Pathog.">
        <title>Evolution of structural diversity of trichothecenes, a family of toxins produced by plant pathogenic and entomopathogenic fungi.</title>
        <authorList>
            <person name="Proctor R.H."/>
            <person name="McCormick S.P."/>
            <person name="Kim H.S."/>
            <person name="Cardoza R.E."/>
            <person name="Stanley A.M."/>
            <person name="Lindo L."/>
            <person name="Kelly A."/>
            <person name="Brown D.W."/>
            <person name="Lee T."/>
            <person name="Vaughan M.M."/>
            <person name="Alexander N.J."/>
            <person name="Busman M."/>
            <person name="Gutierrez S."/>
        </authorList>
    </citation>
    <scope>NUCLEOTIDE SEQUENCE [LARGE SCALE GENOMIC DNA]</scope>
    <source>
        <strain evidence="3 4">NRRL 20695</strain>
    </source>
</reference>
<evidence type="ECO:0000256" key="1">
    <source>
        <dbReference type="SAM" id="MobiDB-lite"/>
    </source>
</evidence>
<dbReference type="Proteomes" id="UP000266234">
    <property type="component" value="Unassembled WGS sequence"/>
</dbReference>
<comment type="caution">
    <text evidence="3">The sequence shown here is derived from an EMBL/GenBank/DDBJ whole genome shotgun (WGS) entry which is preliminary data.</text>
</comment>
<sequence length="346" mass="38133">MIRGHTHRTSSFTSISRPYLPSIDENEIASTPSPPSPSTPPPPLRIPKKSPRRALRNNGMLPPAYIPRARVYHAPPMSHYSPPSYSYGYTEAKGKFMEPDMTDSGSFRERRFCGVDKRRGCCLIVIFMVGAAIVAIALGVGLSIGLDNASKNMPQESSTPEPTPKFPAGSYAFRADLQNVSTECTSNPSTWRCYPYTQGSSATFFWIITSNDDNTSYNISSTANPFAPSFTNLTLKRLDENTSQERLQFSFSMTKTVVPDDMLSSSNLAAKCMFDDTFFEATLWTQRDGNNVNESDSDKFADWPGSLEVVQRKTFKGGSPECVDSQGSIVGDIKSSNGTCECRYAN</sequence>
<accession>A0A395T545</accession>
<feature type="compositionally biased region" description="Pro residues" evidence="1">
    <location>
        <begin position="32"/>
        <end position="45"/>
    </location>
</feature>
<name>A0A395T545_9HYPO</name>
<gene>
    <name evidence="3" type="ORF">FLONG3_2043</name>
</gene>
<dbReference type="OrthoDB" id="5296155at2759"/>
<proteinExistence type="predicted"/>
<organism evidence="3 4">
    <name type="scientific">Fusarium longipes</name>
    <dbReference type="NCBI Taxonomy" id="694270"/>
    <lineage>
        <taxon>Eukaryota</taxon>
        <taxon>Fungi</taxon>
        <taxon>Dikarya</taxon>
        <taxon>Ascomycota</taxon>
        <taxon>Pezizomycotina</taxon>
        <taxon>Sordariomycetes</taxon>
        <taxon>Hypocreomycetidae</taxon>
        <taxon>Hypocreales</taxon>
        <taxon>Nectriaceae</taxon>
        <taxon>Fusarium</taxon>
    </lineage>
</organism>
<dbReference type="STRING" id="694270.A0A395T545"/>
<keyword evidence="2" id="KW-0472">Membrane</keyword>
<evidence type="ECO:0000256" key="2">
    <source>
        <dbReference type="SAM" id="Phobius"/>
    </source>
</evidence>
<evidence type="ECO:0000313" key="4">
    <source>
        <dbReference type="Proteomes" id="UP000266234"/>
    </source>
</evidence>
<feature type="compositionally biased region" description="Basic residues" evidence="1">
    <location>
        <begin position="46"/>
        <end position="55"/>
    </location>
</feature>
<keyword evidence="2" id="KW-1133">Transmembrane helix</keyword>
<dbReference type="EMBL" id="PXOG01000040">
    <property type="protein sequence ID" value="RGP79863.1"/>
    <property type="molecule type" value="Genomic_DNA"/>
</dbReference>
<keyword evidence="2" id="KW-0812">Transmembrane</keyword>
<evidence type="ECO:0000313" key="3">
    <source>
        <dbReference type="EMBL" id="RGP79863.1"/>
    </source>
</evidence>
<feature type="transmembrane region" description="Helical" evidence="2">
    <location>
        <begin position="120"/>
        <end position="146"/>
    </location>
</feature>
<keyword evidence="4" id="KW-1185">Reference proteome</keyword>
<feature type="region of interest" description="Disordered" evidence="1">
    <location>
        <begin position="24"/>
        <end position="60"/>
    </location>
</feature>
<protein>
    <submittedName>
        <fullName evidence="3">Tat pathway signal sequence</fullName>
    </submittedName>
</protein>